<evidence type="ECO:0000256" key="2">
    <source>
        <dbReference type="SAM" id="Phobius"/>
    </source>
</evidence>
<keyword evidence="4" id="KW-1185">Reference proteome</keyword>
<evidence type="ECO:0000256" key="1">
    <source>
        <dbReference type="SAM" id="MobiDB-lite"/>
    </source>
</evidence>
<comment type="caution">
    <text evidence="3">The sequence shown here is derived from an EMBL/GenBank/DDBJ whole genome shotgun (WGS) entry which is preliminary data.</text>
</comment>
<sequence>MSSSESDAEAPLSESGQESKRSTSSLGCGFIVLAFEEFLVLSFIIAVCRQDPDKWKSVLLQLVAIFVVHVAIQYFLIDQDDPVNVGLEAIEDDLEHPDFEQLFDQLHSAAPRIEHIAVGTKKGAKFVGGGHRLNNQVLNKQRESQVFAFASWRDVSGPVSGYDDYPFAQVTITAEYECFDEPTAAKASMEKQAVMAECVRKAPSGTLGFNDFSKVTLTPNMGVKPVEGSQDYAVTRPGESIPCWLSLKVYKTGSYLLPFFGTCYRLLFVNNVPHIHYKIVKQVSVLRQAGKDWRAP</sequence>
<dbReference type="EMBL" id="CAJNDS010002152">
    <property type="protein sequence ID" value="CAE7353089.1"/>
    <property type="molecule type" value="Genomic_DNA"/>
</dbReference>
<proteinExistence type="predicted"/>
<keyword evidence="2" id="KW-0472">Membrane</keyword>
<feature type="region of interest" description="Disordered" evidence="1">
    <location>
        <begin position="1"/>
        <end position="23"/>
    </location>
</feature>
<name>A0A812PIV7_9DINO</name>
<organism evidence="3 4">
    <name type="scientific">Symbiodinium natans</name>
    <dbReference type="NCBI Taxonomy" id="878477"/>
    <lineage>
        <taxon>Eukaryota</taxon>
        <taxon>Sar</taxon>
        <taxon>Alveolata</taxon>
        <taxon>Dinophyceae</taxon>
        <taxon>Suessiales</taxon>
        <taxon>Symbiodiniaceae</taxon>
        <taxon>Symbiodinium</taxon>
    </lineage>
</organism>
<evidence type="ECO:0000313" key="4">
    <source>
        <dbReference type="Proteomes" id="UP000604046"/>
    </source>
</evidence>
<feature type="transmembrane region" description="Helical" evidence="2">
    <location>
        <begin position="58"/>
        <end position="77"/>
    </location>
</feature>
<protein>
    <submittedName>
        <fullName evidence="3">Uncharacterized protein</fullName>
    </submittedName>
</protein>
<keyword evidence="2" id="KW-1133">Transmembrane helix</keyword>
<accession>A0A812PIV7</accession>
<dbReference type="Proteomes" id="UP000604046">
    <property type="component" value="Unassembled WGS sequence"/>
</dbReference>
<dbReference type="AlphaFoldDB" id="A0A812PIV7"/>
<feature type="transmembrane region" description="Helical" evidence="2">
    <location>
        <begin position="24"/>
        <end position="46"/>
    </location>
</feature>
<gene>
    <name evidence="3" type="ORF">SNAT2548_LOCUS18654</name>
</gene>
<evidence type="ECO:0000313" key="3">
    <source>
        <dbReference type="EMBL" id="CAE7353089.1"/>
    </source>
</evidence>
<dbReference type="OrthoDB" id="419504at2759"/>
<reference evidence="3" key="1">
    <citation type="submission" date="2021-02" db="EMBL/GenBank/DDBJ databases">
        <authorList>
            <person name="Dougan E. K."/>
            <person name="Rhodes N."/>
            <person name="Thang M."/>
            <person name="Chan C."/>
        </authorList>
    </citation>
    <scope>NUCLEOTIDE SEQUENCE</scope>
</reference>
<keyword evidence="2" id="KW-0812">Transmembrane</keyword>